<evidence type="ECO:0000256" key="1">
    <source>
        <dbReference type="ARBA" id="ARBA00004141"/>
    </source>
</evidence>
<protein>
    <recommendedName>
        <fullName evidence="5">Probable membrane transporter protein</fullName>
    </recommendedName>
</protein>
<dbReference type="PANTHER" id="PTHR43701">
    <property type="entry name" value="MEMBRANE TRANSPORTER PROTEIN MJ0441-RELATED"/>
    <property type="match status" value="1"/>
</dbReference>
<dbReference type="Proteomes" id="UP000054976">
    <property type="component" value="Unassembled WGS sequence"/>
</dbReference>
<gene>
    <name evidence="6" type="ORF">TAGGR_261</name>
</gene>
<reference evidence="7" key="1">
    <citation type="submission" date="2016-01" db="EMBL/GenBank/DDBJ databases">
        <title>Draft genome sequence of Thermodesulfovibrio aggregans strain TGE-P1.</title>
        <authorList>
            <person name="Sekiguchi Y."/>
            <person name="Ohashi A."/>
            <person name="Matsuura N."/>
            <person name="Tourlousse M.D."/>
        </authorList>
    </citation>
    <scope>NUCLEOTIDE SEQUENCE [LARGE SCALE GENOMIC DNA]</scope>
    <source>
        <strain evidence="7">TGE-P1</strain>
    </source>
</reference>
<keyword evidence="7" id="KW-1185">Reference proteome</keyword>
<feature type="transmembrane region" description="Helical" evidence="5">
    <location>
        <begin position="75"/>
        <end position="93"/>
    </location>
</feature>
<dbReference type="InterPro" id="IPR051598">
    <property type="entry name" value="TSUP/Inactive_protease-like"/>
</dbReference>
<keyword evidence="5" id="KW-1003">Cell membrane</keyword>
<feature type="transmembrane region" description="Helical" evidence="5">
    <location>
        <begin position="224"/>
        <end position="244"/>
    </location>
</feature>
<comment type="caution">
    <text evidence="6">The sequence shown here is derived from an EMBL/GenBank/DDBJ whole genome shotgun (WGS) entry which is preliminary data.</text>
</comment>
<feature type="transmembrane region" description="Helical" evidence="5">
    <location>
        <begin position="7"/>
        <end position="37"/>
    </location>
</feature>
<accession>A0A0U9HQ41</accession>
<dbReference type="AlphaFoldDB" id="A0A0U9HQ41"/>
<keyword evidence="3 5" id="KW-1133">Transmembrane helix</keyword>
<feature type="transmembrane region" description="Helical" evidence="5">
    <location>
        <begin position="99"/>
        <end position="116"/>
    </location>
</feature>
<evidence type="ECO:0000256" key="2">
    <source>
        <dbReference type="ARBA" id="ARBA00022692"/>
    </source>
</evidence>
<dbReference type="InterPro" id="IPR002781">
    <property type="entry name" value="TM_pro_TauE-like"/>
</dbReference>
<dbReference type="Pfam" id="PF01925">
    <property type="entry name" value="TauE"/>
    <property type="match status" value="1"/>
</dbReference>
<dbReference type="OrthoDB" id="9805863at2"/>
<evidence type="ECO:0000256" key="5">
    <source>
        <dbReference type="RuleBase" id="RU363041"/>
    </source>
</evidence>
<evidence type="ECO:0000313" key="7">
    <source>
        <dbReference type="Proteomes" id="UP000054976"/>
    </source>
</evidence>
<comment type="subcellular location">
    <subcellularLocation>
        <location evidence="5">Cell membrane</location>
        <topology evidence="5">Multi-pass membrane protein</topology>
    </subcellularLocation>
    <subcellularLocation>
        <location evidence="1">Membrane</location>
        <topology evidence="1">Multi-pass membrane protein</topology>
    </subcellularLocation>
</comment>
<dbReference type="RefSeq" id="WP_059176622.1">
    <property type="nucleotide sequence ID" value="NZ_BCNO01000002.1"/>
</dbReference>
<feature type="transmembrane region" description="Helical" evidence="5">
    <location>
        <begin position="128"/>
        <end position="147"/>
    </location>
</feature>
<organism evidence="6 7">
    <name type="scientific">Thermodesulfovibrio aggregans</name>
    <dbReference type="NCBI Taxonomy" id="86166"/>
    <lineage>
        <taxon>Bacteria</taxon>
        <taxon>Pseudomonadati</taxon>
        <taxon>Nitrospirota</taxon>
        <taxon>Thermodesulfovibrionia</taxon>
        <taxon>Thermodesulfovibrionales</taxon>
        <taxon>Thermodesulfovibrionaceae</taxon>
        <taxon>Thermodesulfovibrio</taxon>
    </lineage>
</organism>
<evidence type="ECO:0000256" key="4">
    <source>
        <dbReference type="ARBA" id="ARBA00023136"/>
    </source>
</evidence>
<comment type="similarity">
    <text evidence="5">Belongs to the 4-toluene sulfonate uptake permease (TSUP) (TC 2.A.102) family.</text>
</comment>
<keyword evidence="2 5" id="KW-0812">Transmembrane</keyword>
<evidence type="ECO:0000256" key="3">
    <source>
        <dbReference type="ARBA" id="ARBA00022989"/>
    </source>
</evidence>
<dbReference type="PANTHER" id="PTHR43701:SF2">
    <property type="entry name" value="MEMBRANE TRANSPORTER PROTEIN YJNA-RELATED"/>
    <property type="match status" value="1"/>
</dbReference>
<name>A0A0U9HQ41_9BACT</name>
<keyword evidence="4 5" id="KW-0472">Membrane</keyword>
<feature type="transmembrane region" description="Helical" evidence="5">
    <location>
        <begin position="49"/>
        <end position="68"/>
    </location>
</feature>
<dbReference type="STRING" id="86166.TAGGR_261"/>
<dbReference type="EMBL" id="BCNO01000002">
    <property type="protein sequence ID" value="GAQ95175.1"/>
    <property type="molecule type" value="Genomic_DNA"/>
</dbReference>
<proteinExistence type="inferred from homology"/>
<evidence type="ECO:0000313" key="6">
    <source>
        <dbReference type="EMBL" id="GAQ95175.1"/>
    </source>
</evidence>
<feature type="transmembrane region" description="Helical" evidence="5">
    <location>
        <begin position="192"/>
        <end position="212"/>
    </location>
</feature>
<dbReference type="GO" id="GO:0005886">
    <property type="term" value="C:plasma membrane"/>
    <property type="evidence" value="ECO:0007669"/>
    <property type="project" value="UniProtKB-SubCell"/>
</dbReference>
<sequence length="246" mass="26775">MQESIIIIFGLSILSFISGMLGLGVAFAAIPFLGFFMQDLVHQVQPLSLLLNGVTALLSSFGFARSGFIDWKKAILLSVITTVSAPIGAYIVQFINQKYVWIIYFISVFYLAYRLFKPVKSSHNVENFKLAALLAIPISILAGFLGVGPGFLLMPTLIIAGFEPKKAAGINSFAVCPPSFSALIPHLSTAQWNFSLTIALVVVGALFSFFGARTTSRFVPGSQVKQIFAILILVVTGYKIYTLFMN</sequence>